<protein>
    <submittedName>
        <fullName evidence="2">Uncharacterized protein</fullName>
    </submittedName>
</protein>
<proteinExistence type="predicted"/>
<evidence type="ECO:0000313" key="2">
    <source>
        <dbReference type="EMBL" id="RIB09283.1"/>
    </source>
</evidence>
<accession>A0A397UPG3</accession>
<keyword evidence="1" id="KW-0812">Transmembrane</keyword>
<dbReference type="Proteomes" id="UP000266673">
    <property type="component" value="Unassembled WGS sequence"/>
</dbReference>
<name>A0A397UPG3_9GLOM</name>
<organism evidence="2 3">
    <name type="scientific">Gigaspora rosea</name>
    <dbReference type="NCBI Taxonomy" id="44941"/>
    <lineage>
        <taxon>Eukaryota</taxon>
        <taxon>Fungi</taxon>
        <taxon>Fungi incertae sedis</taxon>
        <taxon>Mucoromycota</taxon>
        <taxon>Glomeromycotina</taxon>
        <taxon>Glomeromycetes</taxon>
        <taxon>Diversisporales</taxon>
        <taxon>Gigasporaceae</taxon>
        <taxon>Gigaspora</taxon>
    </lineage>
</organism>
<reference evidence="2 3" key="1">
    <citation type="submission" date="2018-06" db="EMBL/GenBank/DDBJ databases">
        <title>Comparative genomics reveals the genomic features of Rhizophagus irregularis, R. cerebriforme, R. diaphanum and Gigaspora rosea, and their symbiotic lifestyle signature.</title>
        <authorList>
            <person name="Morin E."/>
            <person name="San Clemente H."/>
            <person name="Chen E.C.H."/>
            <person name="De La Providencia I."/>
            <person name="Hainaut M."/>
            <person name="Kuo A."/>
            <person name="Kohler A."/>
            <person name="Murat C."/>
            <person name="Tang N."/>
            <person name="Roy S."/>
            <person name="Loubradou J."/>
            <person name="Henrissat B."/>
            <person name="Grigoriev I.V."/>
            <person name="Corradi N."/>
            <person name="Roux C."/>
            <person name="Martin F.M."/>
        </authorList>
    </citation>
    <scope>NUCLEOTIDE SEQUENCE [LARGE SCALE GENOMIC DNA]</scope>
    <source>
        <strain evidence="2 3">DAOM 194757</strain>
    </source>
</reference>
<keyword evidence="1" id="KW-0472">Membrane</keyword>
<evidence type="ECO:0000313" key="3">
    <source>
        <dbReference type="Proteomes" id="UP000266673"/>
    </source>
</evidence>
<sequence length="59" mass="6964">MYKDKIISDYKICKKQFIITVMAANCNTHIKNVFLYYSILVKYTPLTLITGIFKILDDR</sequence>
<feature type="transmembrane region" description="Helical" evidence="1">
    <location>
        <begin position="34"/>
        <end position="56"/>
    </location>
</feature>
<comment type="caution">
    <text evidence="2">The sequence shown here is derived from an EMBL/GenBank/DDBJ whole genome shotgun (WGS) entry which is preliminary data.</text>
</comment>
<keyword evidence="3" id="KW-1185">Reference proteome</keyword>
<gene>
    <name evidence="2" type="ORF">C2G38_2108984</name>
</gene>
<keyword evidence="1" id="KW-1133">Transmembrane helix</keyword>
<evidence type="ECO:0000256" key="1">
    <source>
        <dbReference type="SAM" id="Phobius"/>
    </source>
</evidence>
<dbReference type="EMBL" id="QKWP01001394">
    <property type="protein sequence ID" value="RIB09283.1"/>
    <property type="molecule type" value="Genomic_DNA"/>
</dbReference>
<dbReference type="AlphaFoldDB" id="A0A397UPG3"/>